<organism evidence="1 2">
    <name type="scientific">Potamilus streckersoni</name>
    <dbReference type="NCBI Taxonomy" id="2493646"/>
    <lineage>
        <taxon>Eukaryota</taxon>
        <taxon>Metazoa</taxon>
        <taxon>Spiralia</taxon>
        <taxon>Lophotrochozoa</taxon>
        <taxon>Mollusca</taxon>
        <taxon>Bivalvia</taxon>
        <taxon>Autobranchia</taxon>
        <taxon>Heteroconchia</taxon>
        <taxon>Palaeoheterodonta</taxon>
        <taxon>Unionida</taxon>
        <taxon>Unionoidea</taxon>
        <taxon>Unionidae</taxon>
        <taxon>Ambleminae</taxon>
        <taxon>Lampsilini</taxon>
        <taxon>Potamilus</taxon>
    </lineage>
</organism>
<reference evidence="1" key="1">
    <citation type="journal article" date="2021" name="Genome Biol. Evol.">
        <title>A High-Quality Reference Genome for a Parasitic Bivalve with Doubly Uniparental Inheritance (Bivalvia: Unionida).</title>
        <authorList>
            <person name="Smith C.H."/>
        </authorList>
    </citation>
    <scope>NUCLEOTIDE SEQUENCE</scope>
    <source>
        <strain evidence="1">CHS0354</strain>
    </source>
</reference>
<proteinExistence type="predicted"/>
<name>A0AAE0TD84_9BIVA</name>
<reference evidence="1" key="2">
    <citation type="journal article" date="2021" name="Genome Biol. Evol.">
        <title>Developing a high-quality reference genome for a parasitic bivalve with doubly uniparental inheritance (Bivalvia: Unionida).</title>
        <authorList>
            <person name="Smith C.H."/>
        </authorList>
    </citation>
    <scope>NUCLEOTIDE SEQUENCE</scope>
    <source>
        <strain evidence="1">CHS0354</strain>
        <tissue evidence="1">Mantle</tissue>
    </source>
</reference>
<reference evidence="1" key="3">
    <citation type="submission" date="2023-05" db="EMBL/GenBank/DDBJ databases">
        <authorList>
            <person name="Smith C.H."/>
        </authorList>
    </citation>
    <scope>NUCLEOTIDE SEQUENCE</scope>
    <source>
        <strain evidence="1">CHS0354</strain>
        <tissue evidence="1">Mantle</tissue>
    </source>
</reference>
<gene>
    <name evidence="1" type="ORF">CHS0354_039214</name>
</gene>
<accession>A0AAE0TD84</accession>
<sequence length="101" mass="11121">MMVTAAQAEDQRGSAMRPMALGTHKWPITPSCYASMTAAVWPTIASVLNSTHWSTLTKLSGFRDDAASKSGRIRVSLSASHYELFTFLGQRNSVLRRGEPY</sequence>
<dbReference type="AlphaFoldDB" id="A0AAE0TD84"/>
<protein>
    <submittedName>
        <fullName evidence="1">Uncharacterized protein</fullName>
    </submittedName>
</protein>
<evidence type="ECO:0000313" key="2">
    <source>
        <dbReference type="Proteomes" id="UP001195483"/>
    </source>
</evidence>
<evidence type="ECO:0000313" key="1">
    <source>
        <dbReference type="EMBL" id="KAK3608199.1"/>
    </source>
</evidence>
<keyword evidence="2" id="KW-1185">Reference proteome</keyword>
<dbReference type="Proteomes" id="UP001195483">
    <property type="component" value="Unassembled WGS sequence"/>
</dbReference>
<comment type="caution">
    <text evidence="1">The sequence shown here is derived from an EMBL/GenBank/DDBJ whole genome shotgun (WGS) entry which is preliminary data.</text>
</comment>
<dbReference type="EMBL" id="JAEAOA010002295">
    <property type="protein sequence ID" value="KAK3608199.1"/>
    <property type="molecule type" value="Genomic_DNA"/>
</dbReference>